<sequence>MAPTRPAPRPKPRPRPLTPAEARAKNGVLMQNGTKFLCNGGKCREIKNTTKDVASHICKKHPPEGKTSAYQRFVQNAASAVHRCDKCEGGFTSQSKLDSHKRRKHVA</sequence>
<feature type="domain" description="C2H2-type" evidence="3">
    <location>
        <begin position="82"/>
        <end position="107"/>
    </location>
</feature>
<organism evidence="4 5">
    <name type="scientific">Monosporascus cannonballus</name>
    <dbReference type="NCBI Taxonomy" id="155416"/>
    <lineage>
        <taxon>Eukaryota</taxon>
        <taxon>Fungi</taxon>
        <taxon>Dikarya</taxon>
        <taxon>Ascomycota</taxon>
        <taxon>Pezizomycotina</taxon>
        <taxon>Sordariomycetes</taxon>
        <taxon>Xylariomycetidae</taxon>
        <taxon>Xylariales</taxon>
        <taxon>Xylariales incertae sedis</taxon>
        <taxon>Monosporascus</taxon>
    </lineage>
</organism>
<evidence type="ECO:0000256" key="1">
    <source>
        <dbReference type="PROSITE-ProRule" id="PRU00042"/>
    </source>
</evidence>
<reference evidence="4 5" key="1">
    <citation type="submission" date="2018-06" db="EMBL/GenBank/DDBJ databases">
        <title>Complete Genomes of Monosporascus.</title>
        <authorList>
            <person name="Robinson A.J."/>
            <person name="Natvig D.O."/>
        </authorList>
    </citation>
    <scope>NUCLEOTIDE SEQUENCE [LARGE SCALE GENOMIC DNA]</scope>
    <source>
        <strain evidence="4 5">CBS 609.92</strain>
    </source>
</reference>
<keyword evidence="1" id="KW-0479">Metal-binding</keyword>
<comment type="caution">
    <text evidence="4">The sequence shown here is derived from an EMBL/GenBank/DDBJ whole genome shotgun (WGS) entry which is preliminary data.</text>
</comment>
<protein>
    <recommendedName>
        <fullName evidence="3">C2H2-type domain-containing protein</fullName>
    </recommendedName>
</protein>
<keyword evidence="1" id="KW-0863">Zinc-finger</keyword>
<feature type="region of interest" description="Disordered" evidence="2">
    <location>
        <begin position="1"/>
        <end position="25"/>
    </location>
</feature>
<evidence type="ECO:0000313" key="5">
    <source>
        <dbReference type="Proteomes" id="UP000294003"/>
    </source>
</evidence>
<dbReference type="PROSITE" id="PS50157">
    <property type="entry name" value="ZINC_FINGER_C2H2_2"/>
    <property type="match status" value="1"/>
</dbReference>
<dbReference type="Proteomes" id="UP000294003">
    <property type="component" value="Unassembled WGS sequence"/>
</dbReference>
<dbReference type="InterPro" id="IPR013087">
    <property type="entry name" value="Znf_C2H2_type"/>
</dbReference>
<keyword evidence="1" id="KW-0862">Zinc</keyword>
<accession>A0ABY0HAA2</accession>
<gene>
    <name evidence="4" type="ORF">DL762_003538</name>
</gene>
<evidence type="ECO:0000259" key="3">
    <source>
        <dbReference type="PROSITE" id="PS50157"/>
    </source>
</evidence>
<evidence type="ECO:0000256" key="2">
    <source>
        <dbReference type="SAM" id="MobiDB-lite"/>
    </source>
</evidence>
<dbReference type="EMBL" id="QJNS01000081">
    <property type="protein sequence ID" value="RYO88821.1"/>
    <property type="molecule type" value="Genomic_DNA"/>
</dbReference>
<dbReference type="Gene3D" id="3.30.160.60">
    <property type="entry name" value="Classic Zinc Finger"/>
    <property type="match status" value="1"/>
</dbReference>
<name>A0ABY0HAA2_9PEZI</name>
<evidence type="ECO:0000313" key="4">
    <source>
        <dbReference type="EMBL" id="RYO88821.1"/>
    </source>
</evidence>
<keyword evidence="5" id="KW-1185">Reference proteome</keyword>
<proteinExistence type="predicted"/>
<dbReference type="PROSITE" id="PS00028">
    <property type="entry name" value="ZINC_FINGER_C2H2_1"/>
    <property type="match status" value="1"/>
</dbReference>